<protein>
    <submittedName>
        <fullName evidence="2">Uncharacterized protein</fullName>
    </submittedName>
</protein>
<keyword evidence="1" id="KW-0472">Membrane</keyword>
<reference evidence="2 3" key="1">
    <citation type="journal article" date="2015" name="Genome Announc.">
        <title>Expanding the biotechnology potential of lactobacilli through comparative genomics of 213 strains and associated genera.</title>
        <authorList>
            <person name="Sun Z."/>
            <person name="Harris H.M."/>
            <person name="McCann A."/>
            <person name="Guo C."/>
            <person name="Argimon S."/>
            <person name="Zhang W."/>
            <person name="Yang X."/>
            <person name="Jeffery I.B."/>
            <person name="Cooney J.C."/>
            <person name="Kagawa T.F."/>
            <person name="Liu W."/>
            <person name="Song Y."/>
            <person name="Salvetti E."/>
            <person name="Wrobel A."/>
            <person name="Rasinkangas P."/>
            <person name="Parkhill J."/>
            <person name="Rea M.C."/>
            <person name="O'Sullivan O."/>
            <person name="Ritari J."/>
            <person name="Douillard F.P."/>
            <person name="Paul Ross R."/>
            <person name="Yang R."/>
            <person name="Briner A.E."/>
            <person name="Felis G.E."/>
            <person name="de Vos W.M."/>
            <person name="Barrangou R."/>
            <person name="Klaenhammer T.R."/>
            <person name="Caufield P.W."/>
            <person name="Cui Y."/>
            <person name="Zhang H."/>
            <person name="O'Toole P.W."/>
        </authorList>
    </citation>
    <scope>NUCLEOTIDE SEQUENCE [LARGE SCALE GENOMIC DNA]</scope>
    <source>
        <strain evidence="2 3">DSM 21115</strain>
    </source>
</reference>
<keyword evidence="1" id="KW-1133">Transmembrane helix</keyword>
<dbReference type="EMBL" id="AYGX02000149">
    <property type="protein sequence ID" value="KRO25344.1"/>
    <property type="molecule type" value="Genomic_DNA"/>
</dbReference>
<sequence>MVQINDNAVKGARIMLAVLGIHGLGPIRMFHLSERVAGPKGAIGILLILILLAVAYHYYQRHR</sequence>
<evidence type="ECO:0000313" key="2">
    <source>
        <dbReference type="EMBL" id="KRO25344.1"/>
    </source>
</evidence>
<keyword evidence="3" id="KW-1185">Reference proteome</keyword>
<gene>
    <name evidence="2" type="ORF">DY78_GL001260</name>
</gene>
<evidence type="ECO:0000313" key="3">
    <source>
        <dbReference type="Proteomes" id="UP000050920"/>
    </source>
</evidence>
<proteinExistence type="predicted"/>
<feature type="transmembrane region" description="Helical" evidence="1">
    <location>
        <begin position="42"/>
        <end position="59"/>
    </location>
</feature>
<dbReference type="AlphaFoldDB" id="A0A0R2NLT3"/>
<feature type="transmembrane region" description="Helical" evidence="1">
    <location>
        <begin position="12"/>
        <end position="30"/>
    </location>
</feature>
<name>A0A0R2NLT3_9LACO</name>
<dbReference type="Proteomes" id="UP000050920">
    <property type="component" value="Unassembled WGS sequence"/>
</dbReference>
<organism evidence="2 3">
    <name type="scientific">Lactiplantibacillus fabifermentans DSM 21115</name>
    <dbReference type="NCBI Taxonomy" id="1413187"/>
    <lineage>
        <taxon>Bacteria</taxon>
        <taxon>Bacillati</taxon>
        <taxon>Bacillota</taxon>
        <taxon>Bacilli</taxon>
        <taxon>Lactobacillales</taxon>
        <taxon>Lactobacillaceae</taxon>
        <taxon>Lactiplantibacillus</taxon>
    </lineage>
</organism>
<keyword evidence="1" id="KW-0812">Transmembrane</keyword>
<comment type="caution">
    <text evidence="2">The sequence shown here is derived from an EMBL/GenBank/DDBJ whole genome shotgun (WGS) entry which is preliminary data.</text>
</comment>
<accession>A0A0R2NLT3</accession>
<evidence type="ECO:0000256" key="1">
    <source>
        <dbReference type="SAM" id="Phobius"/>
    </source>
</evidence>